<feature type="compositionally biased region" description="Basic and acidic residues" evidence="4">
    <location>
        <begin position="7"/>
        <end position="30"/>
    </location>
</feature>
<organism evidence="5 6">
    <name type="scientific">Magnusiomyces paraingens</name>
    <dbReference type="NCBI Taxonomy" id="2606893"/>
    <lineage>
        <taxon>Eukaryota</taxon>
        <taxon>Fungi</taxon>
        <taxon>Dikarya</taxon>
        <taxon>Ascomycota</taxon>
        <taxon>Saccharomycotina</taxon>
        <taxon>Dipodascomycetes</taxon>
        <taxon>Dipodascales</taxon>
        <taxon>Dipodascaceae</taxon>
        <taxon>Magnusiomyces</taxon>
    </lineage>
</organism>
<evidence type="ECO:0000256" key="3">
    <source>
        <dbReference type="ARBA" id="ARBA00023242"/>
    </source>
</evidence>
<dbReference type="Pfam" id="PF06229">
    <property type="entry name" value="FRG1"/>
    <property type="match status" value="1"/>
</dbReference>
<comment type="subcellular location">
    <subcellularLocation>
        <location evidence="1">Nucleus</location>
        <location evidence="1">Nucleolus</location>
    </subcellularLocation>
</comment>
<dbReference type="GO" id="GO:0005730">
    <property type="term" value="C:nucleolus"/>
    <property type="evidence" value="ECO:0007669"/>
    <property type="project" value="UniProtKB-SubCell"/>
</dbReference>
<dbReference type="RefSeq" id="XP_031856104.1">
    <property type="nucleotide sequence ID" value="XM_032000213.1"/>
</dbReference>
<dbReference type="PANTHER" id="PTHR12928:SF0">
    <property type="entry name" value="FSHD REGION GENE 1"/>
    <property type="match status" value="1"/>
</dbReference>
<dbReference type="Gene3D" id="2.80.10.50">
    <property type="match status" value="1"/>
</dbReference>
<evidence type="ECO:0000313" key="6">
    <source>
        <dbReference type="Proteomes" id="UP000398389"/>
    </source>
</evidence>
<sequence>MISKLSFKGEKPTKRKAKTENGSRKKKAVEESVAKPAVPVVNPKSWVFARDPADIAGPIVFASFLRKDVPLCLKVSEEGRVVLSHPLEHPDETNISPSAIEPESTRQVFVVQPVVFGEKGLADSEIMTKKSAIDNTSKKVAFKSVQGKFLATDNQGIVTAKATAIGAPQTFTVIRAGTLIGAPVWRLCNTWGKYIRVVPLKSKDGPGYGIDALAEEEEKEDDENENENENNDGASLFVLRVQAQYQSEYKQQFARGATTAVAGKSLDEDYISSKVLREKAGRELTREEIKMLKKAHTDGRLNEALLDLRQKSKTDTRCY</sequence>
<dbReference type="GO" id="GO:0071013">
    <property type="term" value="C:catalytic step 2 spliceosome"/>
    <property type="evidence" value="ECO:0007669"/>
    <property type="project" value="TreeGrafter"/>
</dbReference>
<keyword evidence="3" id="KW-0539">Nucleus</keyword>
<dbReference type="InterPro" id="IPR010414">
    <property type="entry name" value="FRG1"/>
</dbReference>
<evidence type="ECO:0000256" key="2">
    <source>
        <dbReference type="ARBA" id="ARBA00010878"/>
    </source>
</evidence>
<comment type="similarity">
    <text evidence="2">Belongs to the FRG1 family.</text>
</comment>
<protein>
    <recommendedName>
        <fullName evidence="7">Protein FRG1</fullName>
    </recommendedName>
</protein>
<dbReference type="InterPro" id="IPR008999">
    <property type="entry name" value="Actin-crosslinking"/>
</dbReference>
<reference evidence="5 6" key="1">
    <citation type="submission" date="2019-09" db="EMBL/GenBank/DDBJ databases">
        <authorList>
            <person name="Brejova B."/>
        </authorList>
    </citation>
    <scope>NUCLEOTIDE SEQUENCE [LARGE SCALE GENOMIC DNA]</scope>
</reference>
<evidence type="ECO:0008006" key="7">
    <source>
        <dbReference type="Google" id="ProtNLM"/>
    </source>
</evidence>
<proteinExistence type="inferred from homology"/>
<accession>A0A5E8C228</accession>
<dbReference type="SUPFAM" id="SSF50405">
    <property type="entry name" value="Actin-crosslinking proteins"/>
    <property type="match status" value="1"/>
</dbReference>
<evidence type="ECO:0000313" key="5">
    <source>
        <dbReference type="EMBL" id="VVT57030.1"/>
    </source>
</evidence>
<dbReference type="OrthoDB" id="5539371at2759"/>
<dbReference type="GeneID" id="43584313"/>
<evidence type="ECO:0000256" key="4">
    <source>
        <dbReference type="SAM" id="MobiDB-lite"/>
    </source>
</evidence>
<dbReference type="PANTHER" id="PTHR12928">
    <property type="entry name" value="FRG1 PROTEIN"/>
    <property type="match status" value="1"/>
</dbReference>
<evidence type="ECO:0000256" key="1">
    <source>
        <dbReference type="ARBA" id="ARBA00004604"/>
    </source>
</evidence>
<dbReference type="Proteomes" id="UP000398389">
    <property type="component" value="Unassembled WGS sequence"/>
</dbReference>
<keyword evidence="6" id="KW-1185">Reference proteome</keyword>
<gene>
    <name evidence="5" type="ORF">SAPINGB_P005499</name>
</gene>
<feature type="region of interest" description="Disordered" evidence="4">
    <location>
        <begin position="1"/>
        <end position="30"/>
    </location>
</feature>
<name>A0A5E8C228_9ASCO</name>
<dbReference type="AlphaFoldDB" id="A0A5E8C228"/>
<dbReference type="GO" id="GO:0051015">
    <property type="term" value="F:actin filament binding"/>
    <property type="evidence" value="ECO:0007669"/>
    <property type="project" value="TreeGrafter"/>
</dbReference>
<dbReference type="EMBL" id="CABVLU010000004">
    <property type="protein sequence ID" value="VVT57030.1"/>
    <property type="molecule type" value="Genomic_DNA"/>
</dbReference>